<feature type="domain" description="PLD phosphodiesterase" evidence="2">
    <location>
        <begin position="396"/>
        <end position="423"/>
    </location>
</feature>
<dbReference type="PANTHER" id="PTHR21248">
    <property type="entry name" value="CARDIOLIPIN SYNTHASE"/>
    <property type="match status" value="1"/>
</dbReference>
<dbReference type="Proteomes" id="UP000661077">
    <property type="component" value="Unassembled WGS sequence"/>
</dbReference>
<evidence type="ECO:0000313" key="4">
    <source>
        <dbReference type="Proteomes" id="UP000661077"/>
    </source>
</evidence>
<accession>A0ABS1WWT2</accession>
<comment type="caution">
    <text evidence="3">The sequence shown here is derived from an EMBL/GenBank/DDBJ whole genome shotgun (WGS) entry which is preliminary data.</text>
</comment>
<feature type="region of interest" description="Disordered" evidence="1">
    <location>
        <begin position="1"/>
        <end position="31"/>
    </location>
</feature>
<dbReference type="CDD" id="cd09113">
    <property type="entry name" value="PLDc_ymdC_like_2"/>
    <property type="match status" value="1"/>
</dbReference>
<evidence type="ECO:0000256" key="1">
    <source>
        <dbReference type="SAM" id="MobiDB-lite"/>
    </source>
</evidence>
<dbReference type="EMBL" id="JAEVLS010000002">
    <property type="protein sequence ID" value="MBM0105440.1"/>
    <property type="molecule type" value="Genomic_DNA"/>
</dbReference>
<dbReference type="PROSITE" id="PS50035">
    <property type="entry name" value="PLD"/>
    <property type="match status" value="2"/>
</dbReference>
<keyword evidence="4" id="KW-1185">Reference proteome</keyword>
<dbReference type="CDD" id="cd09111">
    <property type="entry name" value="PLDc_ymdC_like_1"/>
    <property type="match status" value="1"/>
</dbReference>
<evidence type="ECO:0000313" key="3">
    <source>
        <dbReference type="EMBL" id="MBM0105440.1"/>
    </source>
</evidence>
<gene>
    <name evidence="3" type="ORF">JM946_11810</name>
</gene>
<proteinExistence type="predicted"/>
<protein>
    <submittedName>
        <fullName evidence="3">Phospholipase D family protein</fullName>
    </submittedName>
</protein>
<dbReference type="Gene3D" id="3.30.870.10">
    <property type="entry name" value="Endonuclease Chain A"/>
    <property type="match status" value="2"/>
</dbReference>
<dbReference type="SMART" id="SM00155">
    <property type="entry name" value="PLDc"/>
    <property type="match status" value="2"/>
</dbReference>
<dbReference type="InterPro" id="IPR025202">
    <property type="entry name" value="PLD-like_dom"/>
</dbReference>
<feature type="domain" description="PLD phosphodiesterase" evidence="2">
    <location>
        <begin position="157"/>
        <end position="184"/>
    </location>
</feature>
<dbReference type="Pfam" id="PF13091">
    <property type="entry name" value="PLDc_2"/>
    <property type="match status" value="2"/>
</dbReference>
<dbReference type="PANTHER" id="PTHR21248:SF12">
    <property type="entry name" value="CARDIOLIPIN SYNTHASE C"/>
    <property type="match status" value="1"/>
</dbReference>
<name>A0ABS1WWT2_9GAMM</name>
<reference evidence="3 4" key="1">
    <citation type="journal article" date="2021" name="Int. J. Syst. Evol. Microbiol.">
        <title>Steroidobacter gossypii sp. nov., isolated from soil of cotton cropping field.</title>
        <authorList>
            <person name="Huang R."/>
            <person name="Yang S."/>
            <person name="Zhen C."/>
            <person name="Liu W."/>
        </authorList>
    </citation>
    <scope>NUCLEOTIDE SEQUENCE [LARGE SCALE GENOMIC DNA]</scope>
    <source>
        <strain evidence="3 4">S1-65</strain>
    </source>
</reference>
<evidence type="ECO:0000259" key="2">
    <source>
        <dbReference type="PROSITE" id="PS50035"/>
    </source>
</evidence>
<organism evidence="3 4">
    <name type="scientific">Steroidobacter gossypii</name>
    <dbReference type="NCBI Taxonomy" id="2805490"/>
    <lineage>
        <taxon>Bacteria</taxon>
        <taxon>Pseudomonadati</taxon>
        <taxon>Pseudomonadota</taxon>
        <taxon>Gammaproteobacteria</taxon>
        <taxon>Steroidobacterales</taxon>
        <taxon>Steroidobacteraceae</taxon>
        <taxon>Steroidobacter</taxon>
    </lineage>
</organism>
<dbReference type="SUPFAM" id="SSF56024">
    <property type="entry name" value="Phospholipase D/nuclease"/>
    <property type="match status" value="2"/>
</dbReference>
<dbReference type="InterPro" id="IPR001736">
    <property type="entry name" value="PLipase_D/transphosphatidylase"/>
</dbReference>
<dbReference type="RefSeq" id="WP_203167480.1">
    <property type="nucleotide sequence ID" value="NZ_JAEVLS010000002.1"/>
</dbReference>
<sequence>MTATRGPSTARRPLWRLRRPEHRPPSPLPDFSATRLLQSVSPRVRLHPGKSGIVELRDGRDAFAARALLADAAERTLDIQYYIWRNDMSGILLFDALRRAADRGVRVRLLLDDNNTAGLDPLLSALNAHPKIEVRLFNPFGLRRWRVLNYFTDFARLNRRMHNKTFTADNQVTIVGGRNIGDEYFDAHQDFAFVDLDVLAIGPVVEDVSKDFERYWHSASSYPAESILPNVDTAAIREISAAAEAVVASPASQTYMRALETSRFVHDLLAGTLGYRWAVTHMVSDDPAKGLGRRGPRGTLLQRLEEVLGTPRHELQLISPYLVPTAEGAKMLASLAQRGVKITILTNSLDATDVTAVHAGYAKRRRRMLQSGITIYELMRTTWHRARGDRRITGSSGSSLHAKTFSVDRTRVFIGSFNLDPRSAALNTEIGFIMECPELAEDIASGLASRFPERCYQVQLRTGGRLAWIEPREDLKIVHHHEPNAPWWRRAFVSLLALLPIEWLL</sequence>